<feature type="compositionally biased region" description="Polar residues" evidence="1">
    <location>
        <begin position="267"/>
        <end position="276"/>
    </location>
</feature>
<gene>
    <name evidence="2" type="ORF">VFPPC_01020</name>
</gene>
<feature type="compositionally biased region" description="Polar residues" evidence="1">
    <location>
        <begin position="79"/>
        <end position="89"/>
    </location>
</feature>
<name>A0A179G613_METCM</name>
<feature type="compositionally biased region" description="Basic and acidic residues" evidence="1">
    <location>
        <begin position="49"/>
        <end position="68"/>
    </location>
</feature>
<dbReference type="InterPro" id="IPR017956">
    <property type="entry name" value="AT_hook_DNA-bd_motif"/>
</dbReference>
<feature type="compositionally biased region" description="Low complexity" evidence="1">
    <location>
        <begin position="443"/>
        <end position="455"/>
    </location>
</feature>
<evidence type="ECO:0000313" key="2">
    <source>
        <dbReference type="EMBL" id="OAQ73265.1"/>
    </source>
</evidence>
<accession>A0A179G613</accession>
<feature type="region of interest" description="Disordered" evidence="1">
    <location>
        <begin position="1"/>
        <end position="176"/>
    </location>
</feature>
<dbReference type="GeneID" id="28844919"/>
<feature type="compositionally biased region" description="Basic and acidic residues" evidence="1">
    <location>
        <begin position="392"/>
        <end position="402"/>
    </location>
</feature>
<dbReference type="KEGG" id="pchm:VFPPC_01020"/>
<evidence type="ECO:0000256" key="1">
    <source>
        <dbReference type="SAM" id="MobiDB-lite"/>
    </source>
</evidence>
<reference evidence="2 3" key="1">
    <citation type="journal article" date="2016" name="PLoS Pathog.">
        <title>Biosynthesis of antibiotic leucinostatins in bio-control fungus Purpureocillium lilacinum and their inhibition on phytophthora revealed by genome mining.</title>
        <authorList>
            <person name="Wang G."/>
            <person name="Liu Z."/>
            <person name="Lin R."/>
            <person name="Li E."/>
            <person name="Mao Z."/>
            <person name="Ling J."/>
            <person name="Yang Y."/>
            <person name="Yin W.B."/>
            <person name="Xie B."/>
        </authorList>
    </citation>
    <scope>NUCLEOTIDE SEQUENCE [LARGE SCALE GENOMIC DNA]</scope>
    <source>
        <strain evidence="2">170</strain>
    </source>
</reference>
<protein>
    <submittedName>
        <fullName evidence="2">AT hook, DNA-binding motif protein</fullName>
    </submittedName>
</protein>
<dbReference type="SMART" id="SM00384">
    <property type="entry name" value="AT_hook"/>
    <property type="match status" value="2"/>
</dbReference>
<dbReference type="OrthoDB" id="5404794at2759"/>
<sequence>MTPTVIADSDGDESDTGSATELPEVVAVEKSASTTHPSGSTDPTFFRSVFKEQSDAAKEHAVRHHQTEEAEDDIMDPSSFDNGFQQTRGTVHDKSLWDVPSSPEFEQPSRRAKKTDGSSNTRTKITRGLRRRLDDIGYVSQEDEPTGTVTTQSRKKRRVERDAPLDDLVSTAPIDSDPAFMVAPTMLTTSQREEYVSVKAGASSPAAKPLEQRCINVMSSGTATNLNTPRTTVAPSYDAAPDIKSSKSDRLKQVRGLRNSLPDEAAVSTSAPESNLSTKKEKSSSTAKSHRVINASDDESGLGEDDQPPETTKDDDGSDFEETANPVEKKKQRGRPKKENTATPKKKVVETKAKKKRGRPKKSDAAVKLDENGDVQEIAQVPPDPAPAESDMIQHTDTKTEEAEQTIVSPAKEKSITAANALLDKTPQTPTSDMKDGADVNSSKKPSSKALSASSGDSGRPLYRVGLSRNMRIAPLLKVIRK</sequence>
<dbReference type="EMBL" id="LSBJ02000001">
    <property type="protein sequence ID" value="OAQ73265.1"/>
    <property type="molecule type" value="Genomic_DNA"/>
</dbReference>
<dbReference type="Proteomes" id="UP000078397">
    <property type="component" value="Unassembled WGS sequence"/>
</dbReference>
<feature type="region of interest" description="Disordered" evidence="1">
    <location>
        <begin position="220"/>
        <end position="466"/>
    </location>
</feature>
<feature type="compositionally biased region" description="Acidic residues" evidence="1">
    <location>
        <begin position="296"/>
        <end position="308"/>
    </location>
</feature>
<dbReference type="RefSeq" id="XP_018149348.1">
    <property type="nucleotide sequence ID" value="XM_018280925.1"/>
</dbReference>
<keyword evidence="2" id="KW-0238">DNA-binding</keyword>
<dbReference type="GO" id="GO:0003677">
    <property type="term" value="F:DNA binding"/>
    <property type="evidence" value="ECO:0007669"/>
    <property type="project" value="UniProtKB-KW"/>
</dbReference>
<feature type="compositionally biased region" description="Polar residues" evidence="1">
    <location>
        <begin position="31"/>
        <end position="43"/>
    </location>
</feature>
<keyword evidence="3" id="KW-1185">Reference proteome</keyword>
<dbReference type="Pfam" id="PF02178">
    <property type="entry name" value="AT_hook"/>
    <property type="match status" value="2"/>
</dbReference>
<evidence type="ECO:0000313" key="3">
    <source>
        <dbReference type="Proteomes" id="UP000078397"/>
    </source>
</evidence>
<feature type="compositionally biased region" description="Polar residues" evidence="1">
    <location>
        <begin position="220"/>
        <end position="234"/>
    </location>
</feature>
<organism evidence="2 3">
    <name type="scientific">Pochonia chlamydosporia 170</name>
    <dbReference type="NCBI Taxonomy" id="1380566"/>
    <lineage>
        <taxon>Eukaryota</taxon>
        <taxon>Fungi</taxon>
        <taxon>Dikarya</taxon>
        <taxon>Ascomycota</taxon>
        <taxon>Pezizomycotina</taxon>
        <taxon>Sordariomycetes</taxon>
        <taxon>Hypocreomycetidae</taxon>
        <taxon>Hypocreales</taxon>
        <taxon>Clavicipitaceae</taxon>
        <taxon>Pochonia</taxon>
    </lineage>
</organism>
<dbReference type="AlphaFoldDB" id="A0A179G613"/>
<feature type="compositionally biased region" description="Basic and acidic residues" evidence="1">
    <location>
        <begin position="361"/>
        <end position="371"/>
    </location>
</feature>
<proteinExistence type="predicted"/>
<comment type="caution">
    <text evidence="2">The sequence shown here is derived from an EMBL/GenBank/DDBJ whole genome shotgun (WGS) entry which is preliminary data.</text>
</comment>